<accession>A0A919GR47</accession>
<evidence type="ECO:0000313" key="11">
    <source>
        <dbReference type="Proteomes" id="UP000603708"/>
    </source>
</evidence>
<comment type="function">
    <text evidence="6">May be an activator protein for the gylABX operon.</text>
</comment>
<proteinExistence type="predicted"/>
<dbReference type="SUPFAM" id="SSF46785">
    <property type="entry name" value="Winged helix' DNA-binding domain"/>
    <property type="match status" value="1"/>
</dbReference>
<dbReference type="PANTHER" id="PTHR30136:SF35">
    <property type="entry name" value="HTH-TYPE TRANSCRIPTIONAL REGULATOR RV1719"/>
    <property type="match status" value="1"/>
</dbReference>
<keyword evidence="1" id="KW-0319">Glycerol metabolism</keyword>
<dbReference type="PROSITE" id="PS51077">
    <property type="entry name" value="HTH_ICLR"/>
    <property type="match status" value="1"/>
</dbReference>
<dbReference type="InterPro" id="IPR036390">
    <property type="entry name" value="WH_DNA-bd_sf"/>
</dbReference>
<dbReference type="Pfam" id="PF01614">
    <property type="entry name" value="IclR_C"/>
    <property type="match status" value="1"/>
</dbReference>
<dbReference type="GO" id="GO:0045892">
    <property type="term" value="P:negative regulation of DNA-templated transcription"/>
    <property type="evidence" value="ECO:0007669"/>
    <property type="project" value="TreeGrafter"/>
</dbReference>
<evidence type="ECO:0000256" key="3">
    <source>
        <dbReference type="ARBA" id="ARBA00023125"/>
    </source>
</evidence>
<feature type="domain" description="HTH iclR-type" evidence="8">
    <location>
        <begin position="3"/>
        <end position="64"/>
    </location>
</feature>
<evidence type="ECO:0000259" key="8">
    <source>
        <dbReference type="PROSITE" id="PS51077"/>
    </source>
</evidence>
<evidence type="ECO:0000256" key="4">
    <source>
        <dbReference type="ARBA" id="ARBA00023159"/>
    </source>
</evidence>
<evidence type="ECO:0000256" key="1">
    <source>
        <dbReference type="ARBA" id="ARBA00022798"/>
    </source>
</evidence>
<dbReference type="Proteomes" id="UP000603708">
    <property type="component" value="Unassembled WGS sequence"/>
</dbReference>
<gene>
    <name evidence="10" type="ORF">GCM10018793_67640</name>
</gene>
<comment type="caution">
    <text evidence="10">The sequence shown here is derived from an EMBL/GenBank/DDBJ whole genome shotgun (WGS) entry which is preliminary data.</text>
</comment>
<dbReference type="InterPro" id="IPR029016">
    <property type="entry name" value="GAF-like_dom_sf"/>
</dbReference>
<evidence type="ECO:0000259" key="9">
    <source>
        <dbReference type="PROSITE" id="PS51078"/>
    </source>
</evidence>
<keyword evidence="11" id="KW-1185">Reference proteome</keyword>
<dbReference type="SMART" id="SM00346">
    <property type="entry name" value="HTH_ICLR"/>
    <property type="match status" value="1"/>
</dbReference>
<dbReference type="AlphaFoldDB" id="A0A919GR47"/>
<reference evidence="10" key="1">
    <citation type="journal article" date="2014" name="Int. J. Syst. Evol. Microbiol.">
        <title>Complete genome sequence of Corynebacterium casei LMG S-19264T (=DSM 44701T), isolated from a smear-ripened cheese.</title>
        <authorList>
            <consortium name="US DOE Joint Genome Institute (JGI-PGF)"/>
            <person name="Walter F."/>
            <person name="Albersmeier A."/>
            <person name="Kalinowski J."/>
            <person name="Ruckert C."/>
        </authorList>
    </citation>
    <scope>NUCLEOTIDE SEQUENCE</scope>
    <source>
        <strain evidence="10">JCM 5069</strain>
    </source>
</reference>
<sequence>MATGMLSRGLAVLQRLVGAPDGLPLSRIAEEVDLPKSAAHRILTTLTEEGFVQQMESGNYALTLRIASLGLRHLASSTVFELALPVLSKLANESGQLVRLGLVDGEQLLWVAKSQGAKAGLRYEPDPDHGSEIPFASTASGLAWLSCLQDEQALRLVARQEPDDRHPIGQNVPKTLVEVQSRIHEARKRGWARVHNSFEDGISAMAAPLSNPDTGKALGVVSIAGPSLQLTDDRMEELAPALMATAAELSGISGSLSTELQSRNGRASSLSFSR</sequence>
<keyword evidence="2" id="KW-0805">Transcription regulation</keyword>
<keyword evidence="3" id="KW-0238">DNA-binding</keyword>
<dbReference type="Gene3D" id="1.10.10.10">
    <property type="entry name" value="Winged helix-like DNA-binding domain superfamily/Winged helix DNA-binding domain"/>
    <property type="match status" value="1"/>
</dbReference>
<evidence type="ECO:0000256" key="2">
    <source>
        <dbReference type="ARBA" id="ARBA00023015"/>
    </source>
</evidence>
<dbReference type="GO" id="GO:0003700">
    <property type="term" value="F:DNA-binding transcription factor activity"/>
    <property type="evidence" value="ECO:0007669"/>
    <property type="project" value="TreeGrafter"/>
</dbReference>
<reference evidence="10" key="2">
    <citation type="submission" date="2020-09" db="EMBL/GenBank/DDBJ databases">
        <authorList>
            <person name="Sun Q."/>
            <person name="Ohkuma M."/>
        </authorList>
    </citation>
    <scope>NUCLEOTIDE SEQUENCE</scope>
    <source>
        <strain evidence="10">JCM 5069</strain>
    </source>
</reference>
<evidence type="ECO:0000256" key="6">
    <source>
        <dbReference type="ARBA" id="ARBA00058938"/>
    </source>
</evidence>
<evidence type="ECO:0000313" key="10">
    <source>
        <dbReference type="EMBL" id="GHH88335.1"/>
    </source>
</evidence>
<dbReference type="FunFam" id="1.10.10.10:FF:000056">
    <property type="entry name" value="IclR family transcriptional regulator"/>
    <property type="match status" value="1"/>
</dbReference>
<dbReference type="RefSeq" id="WP_189938750.1">
    <property type="nucleotide sequence ID" value="NZ_BNCD01000035.1"/>
</dbReference>
<organism evidence="10 11">
    <name type="scientific">Streptomyces sulfonofaciens</name>
    <dbReference type="NCBI Taxonomy" id="68272"/>
    <lineage>
        <taxon>Bacteria</taxon>
        <taxon>Bacillati</taxon>
        <taxon>Actinomycetota</taxon>
        <taxon>Actinomycetes</taxon>
        <taxon>Kitasatosporales</taxon>
        <taxon>Streptomycetaceae</taxon>
        <taxon>Streptomyces</taxon>
    </lineage>
</organism>
<dbReference type="InterPro" id="IPR050707">
    <property type="entry name" value="HTH_MetabolicPath_Reg"/>
</dbReference>
<dbReference type="PANTHER" id="PTHR30136">
    <property type="entry name" value="HELIX-TURN-HELIX TRANSCRIPTIONAL REGULATOR, ICLR FAMILY"/>
    <property type="match status" value="1"/>
</dbReference>
<dbReference type="SUPFAM" id="SSF55781">
    <property type="entry name" value="GAF domain-like"/>
    <property type="match status" value="1"/>
</dbReference>
<dbReference type="InterPro" id="IPR036388">
    <property type="entry name" value="WH-like_DNA-bd_sf"/>
</dbReference>
<dbReference type="PROSITE" id="PS51078">
    <property type="entry name" value="ICLR_ED"/>
    <property type="match status" value="1"/>
</dbReference>
<dbReference type="GO" id="GO:0003677">
    <property type="term" value="F:DNA binding"/>
    <property type="evidence" value="ECO:0007669"/>
    <property type="project" value="UniProtKB-KW"/>
</dbReference>
<dbReference type="Pfam" id="PF09339">
    <property type="entry name" value="HTH_IclR"/>
    <property type="match status" value="1"/>
</dbReference>
<dbReference type="EMBL" id="BNCD01000035">
    <property type="protein sequence ID" value="GHH88335.1"/>
    <property type="molecule type" value="Genomic_DNA"/>
</dbReference>
<protein>
    <recommendedName>
        <fullName evidence="7">Glycerol operon regulatory protein</fullName>
    </recommendedName>
</protein>
<dbReference type="InterPro" id="IPR005471">
    <property type="entry name" value="Tscrpt_reg_IclR_N"/>
</dbReference>
<keyword evidence="4" id="KW-0010">Activator</keyword>
<name>A0A919GR47_9ACTN</name>
<keyword evidence="5" id="KW-0804">Transcription</keyword>
<dbReference type="Gene3D" id="3.30.450.40">
    <property type="match status" value="1"/>
</dbReference>
<evidence type="ECO:0000256" key="7">
    <source>
        <dbReference type="ARBA" id="ARBA00070406"/>
    </source>
</evidence>
<dbReference type="GO" id="GO:0006071">
    <property type="term" value="P:glycerol metabolic process"/>
    <property type="evidence" value="ECO:0007669"/>
    <property type="project" value="UniProtKB-KW"/>
</dbReference>
<evidence type="ECO:0000256" key="5">
    <source>
        <dbReference type="ARBA" id="ARBA00023163"/>
    </source>
</evidence>
<dbReference type="InterPro" id="IPR014757">
    <property type="entry name" value="Tscrpt_reg_IclR_C"/>
</dbReference>
<feature type="domain" description="IclR-ED" evidence="9">
    <location>
        <begin position="65"/>
        <end position="255"/>
    </location>
</feature>